<dbReference type="OrthoDB" id="1452209at2"/>
<name>A0A410JUC4_ORNRH</name>
<dbReference type="RefSeq" id="WP_128502098.1">
    <property type="nucleotide sequence ID" value="NZ_CP035107.1"/>
</dbReference>
<dbReference type="EMBL" id="CP035107">
    <property type="protein sequence ID" value="QAR31661.1"/>
    <property type="molecule type" value="Genomic_DNA"/>
</dbReference>
<reference evidence="2 3" key="1">
    <citation type="submission" date="2019-01" db="EMBL/GenBank/DDBJ databases">
        <title>Whole Genome of Ornithobacterium rhinotracheale FARPER-174b.</title>
        <authorList>
            <person name="Tataje-Lavanda L.A."/>
            <person name="Montalvan A."/>
            <person name="Montesinos R."/>
            <person name="Zimic M."/>
            <person name="Fernandez-Sanchez M."/>
            <person name="Fernandez-Diaz M."/>
        </authorList>
    </citation>
    <scope>NUCLEOTIDE SEQUENCE [LARGE SCALE GENOMIC DNA]</scope>
    <source>
        <strain evidence="2 3">FARPER-174b</strain>
    </source>
</reference>
<evidence type="ECO:0000313" key="2">
    <source>
        <dbReference type="EMBL" id="QAR31661.1"/>
    </source>
</evidence>
<dbReference type="Proteomes" id="UP000287701">
    <property type="component" value="Chromosome"/>
</dbReference>
<keyword evidence="1" id="KW-0732">Signal</keyword>
<proteinExistence type="predicted"/>
<feature type="signal peptide" evidence="1">
    <location>
        <begin position="1"/>
        <end position="21"/>
    </location>
</feature>
<gene>
    <name evidence="2" type="ORF">EQP59_10070</name>
</gene>
<sequence length="175" mass="20517">MKNLIKLLFLAFFITGCNFTADSNTAARVIIPLYKNGEKDFQKDDFSNNFYSNITFKVEPEKGNSFTLKNKKALFTDLWLPLYLEESYKCSSTDCKTKENNVDEVFRLTISYQDREIFNKKLKLKYARIGQPFESIETASFFDEEDKTWKPYKPEKTPLLNEQGQPTGYEFEVEL</sequence>
<feature type="chain" id="PRO_5019396481" description="Lipoprotein" evidence="1">
    <location>
        <begin position="22"/>
        <end position="175"/>
    </location>
</feature>
<dbReference type="PROSITE" id="PS51257">
    <property type="entry name" value="PROKAR_LIPOPROTEIN"/>
    <property type="match status" value="1"/>
</dbReference>
<evidence type="ECO:0000256" key="1">
    <source>
        <dbReference type="SAM" id="SignalP"/>
    </source>
</evidence>
<accession>A0A410JUC4</accession>
<evidence type="ECO:0008006" key="4">
    <source>
        <dbReference type="Google" id="ProtNLM"/>
    </source>
</evidence>
<dbReference type="AlphaFoldDB" id="A0A410JUC4"/>
<protein>
    <recommendedName>
        <fullName evidence="4">Lipoprotein</fullName>
    </recommendedName>
</protein>
<organism evidence="2 3">
    <name type="scientific">Ornithobacterium rhinotracheale</name>
    <dbReference type="NCBI Taxonomy" id="28251"/>
    <lineage>
        <taxon>Bacteria</taxon>
        <taxon>Pseudomonadati</taxon>
        <taxon>Bacteroidota</taxon>
        <taxon>Flavobacteriia</taxon>
        <taxon>Flavobacteriales</taxon>
        <taxon>Weeksellaceae</taxon>
        <taxon>Ornithobacterium</taxon>
    </lineage>
</organism>
<evidence type="ECO:0000313" key="3">
    <source>
        <dbReference type="Proteomes" id="UP000287701"/>
    </source>
</evidence>